<dbReference type="RefSeq" id="WP_331846355.1">
    <property type="nucleotide sequence ID" value="NZ_JAZHPZ010000004.1"/>
</dbReference>
<dbReference type="GO" id="GO:0016874">
    <property type="term" value="F:ligase activity"/>
    <property type="evidence" value="ECO:0007669"/>
    <property type="project" value="UniProtKB-KW"/>
</dbReference>
<dbReference type="InterPro" id="IPR025110">
    <property type="entry name" value="AMP-bd_C"/>
</dbReference>
<sequence length="452" mass="50669">MTMEWLIDKMRRYPGREAMIFGDERVTYQGLIDCIELWKRLLAKENIRPGQVAALTGEYSPSLCGALLALMNNRNIIVPMSVQGQQQKEQLEIAHADVLVALEGDGGYRAVHYERGSRPPMLQNLADAGHPGLILFTSGTTGVPKAIVHDLIKFAERYKTPRDTLRTLTFLRFDHIGGMNTLLHTLANGGTVVCPKQLLPDDICAMIERYEIELLPTTPSFLNLLLMTGAYQRYDMSSLKMITYGTEVMPEYTLLQLYAALPGVQFRQTYGLSEIGILRAKSKSGDSLLFKVGGEGVETEIRDGILHIRSKFAMEGYLNAPNPFDEEGWFNTQDQVVQEGDYIRILGRRSEIINVGGQKVYPAEVEAVLLQMPEVKDVTVRGEPNVLLGQIVTADVNVVEDIDAKELKRRVQAFCSEKLERHQIPVKVSIEASNLYSDRFKKIRNGSGVYTK</sequence>
<dbReference type="Pfam" id="PF13193">
    <property type="entry name" value="AMP-binding_C"/>
    <property type="match status" value="1"/>
</dbReference>
<feature type="domain" description="AMP-dependent synthetase/ligase" evidence="1">
    <location>
        <begin position="9"/>
        <end position="278"/>
    </location>
</feature>
<evidence type="ECO:0000313" key="4">
    <source>
        <dbReference type="Proteomes" id="UP001306950"/>
    </source>
</evidence>
<dbReference type="CDD" id="cd04433">
    <property type="entry name" value="AFD_class_I"/>
    <property type="match status" value="1"/>
</dbReference>
<dbReference type="PROSITE" id="PS00455">
    <property type="entry name" value="AMP_BINDING"/>
    <property type="match status" value="1"/>
</dbReference>
<dbReference type="InterPro" id="IPR020845">
    <property type="entry name" value="AMP-binding_CS"/>
</dbReference>
<keyword evidence="3" id="KW-0436">Ligase</keyword>
<dbReference type="Pfam" id="PF00501">
    <property type="entry name" value="AMP-binding"/>
    <property type="match status" value="1"/>
</dbReference>
<dbReference type="InterPro" id="IPR000873">
    <property type="entry name" value="AMP-dep_synth/lig_dom"/>
</dbReference>
<organism evidence="3 4">
    <name type="scientific">Paenibacillus haidiansis</name>
    <dbReference type="NCBI Taxonomy" id="1574488"/>
    <lineage>
        <taxon>Bacteria</taxon>
        <taxon>Bacillati</taxon>
        <taxon>Bacillota</taxon>
        <taxon>Bacilli</taxon>
        <taxon>Bacillales</taxon>
        <taxon>Paenibacillaceae</taxon>
        <taxon>Paenibacillus</taxon>
    </lineage>
</organism>
<accession>A0ABU7VRL0</accession>
<dbReference type="Proteomes" id="UP001306950">
    <property type="component" value="Unassembled WGS sequence"/>
</dbReference>
<protein>
    <submittedName>
        <fullName evidence="3">Long-chain fatty acid--CoA ligase</fullName>
    </submittedName>
</protein>
<name>A0ABU7VRL0_9BACL</name>
<feature type="domain" description="AMP-binding enzyme C-terminal" evidence="2">
    <location>
        <begin position="364"/>
        <end position="429"/>
    </location>
</feature>
<dbReference type="Gene3D" id="3.40.50.12780">
    <property type="entry name" value="N-terminal domain of ligase-like"/>
    <property type="match status" value="1"/>
</dbReference>
<dbReference type="PANTHER" id="PTHR43767">
    <property type="entry name" value="LONG-CHAIN-FATTY-ACID--COA LIGASE"/>
    <property type="match status" value="1"/>
</dbReference>
<dbReference type="InterPro" id="IPR045851">
    <property type="entry name" value="AMP-bd_C_sf"/>
</dbReference>
<dbReference type="SUPFAM" id="SSF56801">
    <property type="entry name" value="Acetyl-CoA synthetase-like"/>
    <property type="match status" value="1"/>
</dbReference>
<evidence type="ECO:0000313" key="3">
    <source>
        <dbReference type="EMBL" id="MEF2966120.1"/>
    </source>
</evidence>
<evidence type="ECO:0000259" key="2">
    <source>
        <dbReference type="Pfam" id="PF13193"/>
    </source>
</evidence>
<dbReference type="InterPro" id="IPR042099">
    <property type="entry name" value="ANL_N_sf"/>
</dbReference>
<dbReference type="EMBL" id="JAZHPZ010000004">
    <property type="protein sequence ID" value="MEF2966120.1"/>
    <property type="molecule type" value="Genomic_DNA"/>
</dbReference>
<keyword evidence="4" id="KW-1185">Reference proteome</keyword>
<dbReference type="Gene3D" id="3.30.300.30">
    <property type="match status" value="1"/>
</dbReference>
<gene>
    <name evidence="3" type="ORF">V3851_09790</name>
</gene>
<evidence type="ECO:0000259" key="1">
    <source>
        <dbReference type="Pfam" id="PF00501"/>
    </source>
</evidence>
<dbReference type="InterPro" id="IPR050237">
    <property type="entry name" value="ATP-dep_AMP-bd_enzyme"/>
</dbReference>
<reference evidence="3 4" key="1">
    <citation type="submission" date="2024-02" db="EMBL/GenBank/DDBJ databases">
        <title>A nitrogen-fixing paenibacillus bacterium.</title>
        <authorList>
            <person name="Zhang W.L."/>
            <person name="Chen S.F."/>
        </authorList>
    </citation>
    <scope>NUCLEOTIDE SEQUENCE [LARGE SCALE GENOMIC DNA]</scope>
    <source>
        <strain evidence="3 4">M1</strain>
    </source>
</reference>
<proteinExistence type="predicted"/>
<dbReference type="PANTHER" id="PTHR43767:SF1">
    <property type="entry name" value="NONRIBOSOMAL PEPTIDE SYNTHASE PES1 (EUROFUNG)-RELATED"/>
    <property type="match status" value="1"/>
</dbReference>
<comment type="caution">
    <text evidence="3">The sequence shown here is derived from an EMBL/GenBank/DDBJ whole genome shotgun (WGS) entry which is preliminary data.</text>
</comment>